<dbReference type="InterPro" id="IPR000477">
    <property type="entry name" value="RT_dom"/>
</dbReference>
<reference evidence="2 3" key="1">
    <citation type="submission" date="2018-04" db="EMBL/GenBank/DDBJ databases">
        <authorList>
            <person name="Vogel A."/>
        </authorList>
    </citation>
    <scope>NUCLEOTIDE SEQUENCE [LARGE SCALE GENOMIC DNA]</scope>
</reference>
<dbReference type="EMBL" id="OOIL02000956">
    <property type="protein sequence ID" value="VFQ70881.1"/>
    <property type="molecule type" value="Genomic_DNA"/>
</dbReference>
<dbReference type="Proteomes" id="UP000595140">
    <property type="component" value="Unassembled WGS sequence"/>
</dbReference>
<dbReference type="PANTHER" id="PTHR31635:SF196">
    <property type="entry name" value="REVERSE TRANSCRIPTASE DOMAIN-CONTAINING PROTEIN-RELATED"/>
    <property type="match status" value="1"/>
</dbReference>
<keyword evidence="3" id="KW-1185">Reference proteome</keyword>
<proteinExistence type="predicted"/>
<evidence type="ECO:0000313" key="3">
    <source>
        <dbReference type="Proteomes" id="UP000595140"/>
    </source>
</evidence>
<evidence type="ECO:0000313" key="2">
    <source>
        <dbReference type="EMBL" id="VFQ70881.1"/>
    </source>
</evidence>
<evidence type="ECO:0000259" key="1">
    <source>
        <dbReference type="PROSITE" id="PS50878"/>
    </source>
</evidence>
<name>A0A484L3J6_9ASTE</name>
<accession>A0A484L3J6</accession>
<dbReference type="InterPro" id="IPR043502">
    <property type="entry name" value="DNA/RNA_pol_sf"/>
</dbReference>
<feature type="domain" description="Reverse transcriptase" evidence="1">
    <location>
        <begin position="795"/>
        <end position="948"/>
    </location>
</feature>
<sequence length="948" mass="107037">MSASDKITEKSTFVSSSNAPHLAFTTISDVKIHVLIQLSFSKPNYKSWSRLFSLLVRRFNLHGFLSGSTTPSSADDDKWFQLDAFIQVSKFEENRTIDLSIGSINRGKFMKIRESRREDSTFLIIPFDSNIDGPKIFTKALSLFTKRATNLEICSKVSVSEEPKESLHHSPKGTDASLLPTVTGQEVNTKCSEDVTSSKGSVGDLTPAEPNKQLVIYQTKAAPGFTLSTSQSEEFPPLPQKILSPSAPAFVPAIYSYAALFTQEEGSEAIADLEDDPFSNLHGQSLILSLNAVEDHAKDRDGPILYTHSDGEDFVFIDTKLKPLQIDLSRCSKHPLHLRKELKGRRTYSPSQIVTRSKAKILEQGRKFNPIGWVEEEELLDPQESHQDEREVAELRAFVPGSFAGKSSKPSLHFENEGAAGPVLTFSHDEILELSSKFKYGVIGRMAKPVPNHEIGDSLQRARFGGFKVSSLTQSQVLINFLDEEDFYRLLYRRTWENPPSSKGIEDFSQALQICELSNITPSGVLYTWNGRRTQGMVWRRLDRIVVNPRVLEAYEEVTLTHLSKSGSDHKPIFLKCSNPKFDGPKNFRFINAWLTHKEFLPMIKKYWHNSSNVSGMMGFAEKLKQLKPIIREWNKEIFGDIFLNVKKAEHVAAEKQVRYEEDPTEELRCQSNLAAAKLFQAWRRAKLKISTIRDDMGINLDNEDRIGNLAVEHFTNIFADHAISNLESITTYIPTTITKQDNNFMRRLPEVEEVGEAIWSLNPDATAGPDGFNGRFFKECWNIIKVDLLRACQEFFLGIKIPASYGSTLITLVPKGDNPVKWKDYRPISLSTFMSKINTRILANRLGTLLHKVIGLEQAGFQKGKSIDDQILLAQEIAHQLERKVEGGNIIIKLDMESAFDRMSWQYLESVLKKMSFSNFVTSLLLSNLQATMMSININGKPKGYLL</sequence>
<dbReference type="OrthoDB" id="1748430at2759"/>
<dbReference type="AlphaFoldDB" id="A0A484L3J6"/>
<dbReference type="Gene3D" id="3.60.10.10">
    <property type="entry name" value="Endonuclease/exonuclease/phosphatase"/>
    <property type="match status" value="1"/>
</dbReference>
<gene>
    <name evidence="2" type="ORF">CCAM_LOCUS12657</name>
</gene>
<dbReference type="CDD" id="cd01650">
    <property type="entry name" value="RT_nLTR_like"/>
    <property type="match status" value="1"/>
</dbReference>
<dbReference type="SUPFAM" id="SSF56672">
    <property type="entry name" value="DNA/RNA polymerases"/>
    <property type="match status" value="1"/>
</dbReference>
<dbReference type="PROSITE" id="PS50878">
    <property type="entry name" value="RT_POL"/>
    <property type="match status" value="1"/>
</dbReference>
<dbReference type="SUPFAM" id="SSF56219">
    <property type="entry name" value="DNase I-like"/>
    <property type="match status" value="1"/>
</dbReference>
<organism evidence="2 3">
    <name type="scientific">Cuscuta campestris</name>
    <dbReference type="NCBI Taxonomy" id="132261"/>
    <lineage>
        <taxon>Eukaryota</taxon>
        <taxon>Viridiplantae</taxon>
        <taxon>Streptophyta</taxon>
        <taxon>Embryophyta</taxon>
        <taxon>Tracheophyta</taxon>
        <taxon>Spermatophyta</taxon>
        <taxon>Magnoliopsida</taxon>
        <taxon>eudicotyledons</taxon>
        <taxon>Gunneridae</taxon>
        <taxon>Pentapetalae</taxon>
        <taxon>asterids</taxon>
        <taxon>lamiids</taxon>
        <taxon>Solanales</taxon>
        <taxon>Convolvulaceae</taxon>
        <taxon>Cuscuteae</taxon>
        <taxon>Cuscuta</taxon>
        <taxon>Cuscuta subgen. Grammica</taxon>
        <taxon>Cuscuta sect. Cleistogrammica</taxon>
    </lineage>
</organism>
<dbReference type="Pfam" id="PF00078">
    <property type="entry name" value="RVT_1"/>
    <property type="match status" value="1"/>
</dbReference>
<dbReference type="InterPro" id="IPR036691">
    <property type="entry name" value="Endo/exonu/phosph_ase_sf"/>
</dbReference>
<protein>
    <recommendedName>
        <fullName evidence="1">Reverse transcriptase domain-containing protein</fullName>
    </recommendedName>
</protein>
<dbReference type="PANTHER" id="PTHR31635">
    <property type="entry name" value="REVERSE TRANSCRIPTASE DOMAIN-CONTAINING PROTEIN-RELATED"/>
    <property type="match status" value="1"/>
</dbReference>